<comment type="caution">
    <text evidence="2">The sequence shown here is derived from an EMBL/GenBank/DDBJ whole genome shotgun (WGS) entry which is preliminary data.</text>
</comment>
<evidence type="ECO:0000256" key="1">
    <source>
        <dbReference type="SAM" id="SignalP"/>
    </source>
</evidence>
<feature type="chain" id="PRO_5040495681" evidence="1">
    <location>
        <begin position="26"/>
        <end position="222"/>
    </location>
</feature>
<proteinExistence type="predicted"/>
<gene>
    <name evidence="2" type="ORF">NW112_02135</name>
</gene>
<evidence type="ECO:0000313" key="3">
    <source>
        <dbReference type="Proteomes" id="UP001081438"/>
    </source>
</evidence>
<keyword evidence="1" id="KW-0732">Signal</keyword>
<feature type="signal peptide" evidence="1">
    <location>
        <begin position="1"/>
        <end position="25"/>
    </location>
</feature>
<accession>A0A9Q4D3J6</accession>
<dbReference type="EMBL" id="JANSKX010000007">
    <property type="protein sequence ID" value="MCY1594033.1"/>
    <property type="molecule type" value="Genomic_DNA"/>
</dbReference>
<protein>
    <submittedName>
        <fullName evidence="2">Uncharacterized protein</fullName>
    </submittedName>
</protein>
<dbReference type="Proteomes" id="UP001081438">
    <property type="component" value="Unassembled WGS sequence"/>
</dbReference>
<dbReference type="AlphaFoldDB" id="A0A9Q4D3J6"/>
<dbReference type="RefSeq" id="WP_268208973.1">
    <property type="nucleotide sequence ID" value="NZ_JANSKX010000007.1"/>
</dbReference>
<name>A0A9Q4D3J6_9STAP</name>
<reference evidence="2" key="1">
    <citation type="journal article" date="2022" name="Int. J. Mol. Sci.">
        <title>Phenotypic and genotypic virulence characterisation of Staphylococcus pettenkoferi strains isolated from human bloodstream and diabetic foot infections.</title>
        <authorList>
            <person name="Magnan C."/>
        </authorList>
    </citation>
    <scope>NUCLEOTIDE SEQUENCE</scope>
    <source>
        <strain evidence="2">NSP020P</strain>
    </source>
</reference>
<organism evidence="2 3">
    <name type="scientific">Staphylococcus pettenkoferi</name>
    <dbReference type="NCBI Taxonomy" id="170573"/>
    <lineage>
        <taxon>Bacteria</taxon>
        <taxon>Bacillati</taxon>
        <taxon>Bacillota</taxon>
        <taxon>Bacilli</taxon>
        <taxon>Bacillales</taxon>
        <taxon>Staphylococcaceae</taxon>
        <taxon>Staphylococcus</taxon>
    </lineage>
</organism>
<sequence>MKKFLFLLIICLVTFATSFSPITQAKETKPSDNKILNKNDVEKINLNQVQNLDATLKNHNLTRENLLNNNYKVKKDNVGFINAKDKNNVYYNFYLEGNKIEYYSIQKKLADGNSTFTLYDINGNYILKSEANNNGDIVKENTAVDNGVTTYAINKAALKWACIFSSYSACIGVSLGAGAAGSMVSGPFGAATGFAGGAACRYVFQTAVEKYGGKDAACKILS</sequence>
<evidence type="ECO:0000313" key="2">
    <source>
        <dbReference type="EMBL" id="MCY1594033.1"/>
    </source>
</evidence>